<evidence type="ECO:0000313" key="5">
    <source>
        <dbReference type="EMBL" id="CAA7018164.1"/>
    </source>
</evidence>
<dbReference type="AlphaFoldDB" id="A0A6D2HY88"/>
<feature type="compositionally biased region" description="Low complexity" evidence="2">
    <location>
        <begin position="85"/>
        <end position="98"/>
    </location>
</feature>
<dbReference type="Gene3D" id="1.10.8.10">
    <property type="entry name" value="DNA helicase RuvA subunit, C-terminal domain"/>
    <property type="match status" value="1"/>
</dbReference>
<dbReference type="Gene3D" id="3.10.20.90">
    <property type="entry name" value="Phosphatidylinositol 3-kinase Catalytic Subunit, Chain A, domain 1"/>
    <property type="match status" value="1"/>
</dbReference>
<protein>
    <recommendedName>
        <fullName evidence="1">Ubiquitin receptor RAD23</fullName>
    </recommendedName>
    <alternativeName>
        <fullName evidence="1">DNA repair protein RAD23</fullName>
    </alternativeName>
</protein>
<dbReference type="EMBL" id="CACVBM020000355">
    <property type="protein sequence ID" value="CAA7018164.1"/>
    <property type="molecule type" value="Genomic_DNA"/>
</dbReference>
<dbReference type="GO" id="GO:0005829">
    <property type="term" value="C:cytosol"/>
    <property type="evidence" value="ECO:0007669"/>
    <property type="project" value="TreeGrafter"/>
</dbReference>
<proteinExistence type="inferred from homology"/>
<feature type="domain" description="Ubiquitin-like" evidence="4">
    <location>
        <begin position="1"/>
        <end position="78"/>
    </location>
</feature>
<dbReference type="GO" id="GO:0005654">
    <property type="term" value="C:nucleoplasm"/>
    <property type="evidence" value="ECO:0007669"/>
    <property type="project" value="TreeGrafter"/>
</dbReference>
<dbReference type="InterPro" id="IPR004806">
    <property type="entry name" value="Rad23"/>
</dbReference>
<organism evidence="5 6">
    <name type="scientific">Microthlaspi erraticum</name>
    <dbReference type="NCBI Taxonomy" id="1685480"/>
    <lineage>
        <taxon>Eukaryota</taxon>
        <taxon>Viridiplantae</taxon>
        <taxon>Streptophyta</taxon>
        <taxon>Embryophyta</taxon>
        <taxon>Tracheophyta</taxon>
        <taxon>Spermatophyta</taxon>
        <taxon>Magnoliopsida</taxon>
        <taxon>eudicotyledons</taxon>
        <taxon>Gunneridae</taxon>
        <taxon>Pentapetalae</taxon>
        <taxon>rosids</taxon>
        <taxon>malvids</taxon>
        <taxon>Brassicales</taxon>
        <taxon>Brassicaceae</taxon>
        <taxon>Coluteocarpeae</taxon>
        <taxon>Microthlaspi</taxon>
    </lineage>
</organism>
<dbReference type="PROSITE" id="PS50030">
    <property type="entry name" value="UBA"/>
    <property type="match status" value="1"/>
</dbReference>
<feature type="domain" description="UBA" evidence="3">
    <location>
        <begin position="241"/>
        <end position="283"/>
    </location>
</feature>
<dbReference type="Pfam" id="PF00240">
    <property type="entry name" value="ubiquitin"/>
    <property type="match status" value="1"/>
</dbReference>
<sequence length="291" mass="33149">MKIIIKTLKGIRFKIQVKPEHTVGDVKEIIETMLGEAYPAEEQVLIHKGKVLKDETTTMEANNVSEKSVIVIMKNKAAFLGKSTASASSSGRKSQAKATAPPSSSVTRVRETPPEAVHKGFFYLPEGLPNDGSLEFLRHIEQFQFLRRLVRSNPPLLKGILMEMRKQNPALYHMIKDNQDDLGRMLLGNPLQGRAVGKQMAQPQERRCRIDDLPFSRIKKLNQGRDGDNEMDQEFKRVATLTPEEFESIKRLEAIGFKRSVVLWVFFLCDKNEDSAAIYLLEHMDEHEFQQ</sequence>
<comment type="caution">
    <text evidence="5">The sequence shown here is derived from an EMBL/GenBank/DDBJ whole genome shotgun (WGS) entry which is preliminary data.</text>
</comment>
<dbReference type="Pfam" id="PF09280">
    <property type="entry name" value="XPC-binding"/>
    <property type="match status" value="1"/>
</dbReference>
<keyword evidence="6" id="KW-1185">Reference proteome</keyword>
<dbReference type="InterPro" id="IPR000626">
    <property type="entry name" value="Ubiquitin-like_dom"/>
</dbReference>
<dbReference type="GO" id="GO:0070628">
    <property type="term" value="F:proteasome binding"/>
    <property type="evidence" value="ECO:0007669"/>
    <property type="project" value="TreeGrafter"/>
</dbReference>
<accession>A0A6D2HY88</accession>
<name>A0A6D2HY88_9BRAS</name>
<keyword evidence="1" id="KW-0234">DNA repair</keyword>
<dbReference type="PROSITE" id="PS50053">
    <property type="entry name" value="UBIQUITIN_2"/>
    <property type="match status" value="1"/>
</dbReference>
<keyword evidence="1" id="KW-0963">Cytoplasm</keyword>
<dbReference type="Proteomes" id="UP000467841">
    <property type="component" value="Unassembled WGS sequence"/>
</dbReference>
<dbReference type="PANTHER" id="PTHR10621">
    <property type="entry name" value="UV EXCISION REPAIR PROTEIN RAD23"/>
    <property type="match status" value="1"/>
</dbReference>
<comment type="function">
    <text evidence="1">Multiubiquitin chain receptor involved in modulation of proteasomal degradation. Involved in nucleotide excision repair.</text>
</comment>
<keyword evidence="1" id="KW-0539">Nucleus</keyword>
<dbReference type="CDD" id="cd01805">
    <property type="entry name" value="Ubl_Rad23"/>
    <property type="match status" value="1"/>
</dbReference>
<dbReference type="GO" id="GO:0003684">
    <property type="term" value="F:damaged DNA binding"/>
    <property type="evidence" value="ECO:0007669"/>
    <property type="project" value="UniProtKB-UniRule"/>
</dbReference>
<dbReference type="InterPro" id="IPR036353">
    <property type="entry name" value="XPC-bd_sf"/>
</dbReference>
<dbReference type="InterPro" id="IPR015360">
    <property type="entry name" value="XPC-bd"/>
</dbReference>
<dbReference type="GO" id="GO:0043161">
    <property type="term" value="P:proteasome-mediated ubiquitin-dependent protein catabolic process"/>
    <property type="evidence" value="ECO:0007669"/>
    <property type="project" value="UniProtKB-UniRule"/>
</dbReference>
<dbReference type="InterPro" id="IPR009060">
    <property type="entry name" value="UBA-like_sf"/>
</dbReference>
<dbReference type="SMART" id="SM00213">
    <property type="entry name" value="UBQ"/>
    <property type="match status" value="1"/>
</dbReference>
<evidence type="ECO:0000313" key="6">
    <source>
        <dbReference type="Proteomes" id="UP000467841"/>
    </source>
</evidence>
<dbReference type="GO" id="GO:0031593">
    <property type="term" value="F:polyubiquitin modification-dependent protein binding"/>
    <property type="evidence" value="ECO:0007669"/>
    <property type="project" value="UniProtKB-UniRule"/>
</dbReference>
<evidence type="ECO:0000259" key="4">
    <source>
        <dbReference type="PROSITE" id="PS50053"/>
    </source>
</evidence>
<dbReference type="OrthoDB" id="419317at2759"/>
<gene>
    <name evidence="5" type="ORF">MERR_LOCUS5399</name>
</gene>
<dbReference type="SUPFAM" id="SSF46934">
    <property type="entry name" value="UBA-like"/>
    <property type="match status" value="1"/>
</dbReference>
<dbReference type="FunFam" id="1.10.8.10:FF:000002">
    <property type="entry name" value="UV excision repair protein RAD23 homolog"/>
    <property type="match status" value="1"/>
</dbReference>
<dbReference type="InterPro" id="IPR029071">
    <property type="entry name" value="Ubiquitin-like_domsf"/>
</dbReference>
<evidence type="ECO:0000256" key="2">
    <source>
        <dbReference type="SAM" id="MobiDB-lite"/>
    </source>
</evidence>
<dbReference type="InterPro" id="IPR015940">
    <property type="entry name" value="UBA"/>
</dbReference>
<keyword evidence="1" id="KW-0227">DNA damage</keyword>
<feature type="region of interest" description="Disordered" evidence="2">
    <location>
        <begin position="85"/>
        <end position="112"/>
    </location>
</feature>
<comment type="similarity">
    <text evidence="1">Belongs to the RAD23 family.</text>
</comment>
<dbReference type="SUPFAM" id="SSF54236">
    <property type="entry name" value="Ubiquitin-like"/>
    <property type="match status" value="1"/>
</dbReference>
<dbReference type="PRINTS" id="PR01839">
    <property type="entry name" value="RAD23PROTEIN"/>
</dbReference>
<dbReference type="PANTHER" id="PTHR10621:SF35">
    <property type="entry name" value="UBIQUITIN RECEPTOR RAD23C"/>
    <property type="match status" value="1"/>
</dbReference>
<dbReference type="GO" id="GO:0006289">
    <property type="term" value="P:nucleotide-excision repair"/>
    <property type="evidence" value="ECO:0007669"/>
    <property type="project" value="UniProtKB-UniRule"/>
</dbReference>
<dbReference type="Gene3D" id="1.10.10.540">
    <property type="entry name" value="XPC-binding domain"/>
    <property type="match status" value="1"/>
</dbReference>
<reference evidence="5" key="1">
    <citation type="submission" date="2020-01" db="EMBL/GenBank/DDBJ databases">
        <authorList>
            <person name="Mishra B."/>
        </authorList>
    </citation>
    <scope>NUCLEOTIDE SEQUENCE [LARGE SCALE GENOMIC DNA]</scope>
</reference>
<dbReference type="GO" id="GO:0043130">
    <property type="term" value="F:ubiquitin binding"/>
    <property type="evidence" value="ECO:0007669"/>
    <property type="project" value="UniProtKB-UniRule"/>
</dbReference>
<evidence type="ECO:0000259" key="3">
    <source>
        <dbReference type="PROSITE" id="PS50030"/>
    </source>
</evidence>
<dbReference type="SUPFAM" id="SSF101238">
    <property type="entry name" value="XPC-binding domain"/>
    <property type="match status" value="1"/>
</dbReference>
<evidence type="ECO:0000256" key="1">
    <source>
        <dbReference type="RuleBase" id="RU367049"/>
    </source>
</evidence>
<comment type="subcellular location">
    <subcellularLocation>
        <location evidence="1">Nucleus</location>
    </subcellularLocation>
    <subcellularLocation>
        <location evidence="1">Cytoplasm</location>
    </subcellularLocation>
</comment>